<organism evidence="1 2">
    <name type="scientific">Arctium lappa</name>
    <name type="common">Greater burdock</name>
    <name type="synonym">Lappa major</name>
    <dbReference type="NCBI Taxonomy" id="4217"/>
    <lineage>
        <taxon>Eukaryota</taxon>
        <taxon>Viridiplantae</taxon>
        <taxon>Streptophyta</taxon>
        <taxon>Embryophyta</taxon>
        <taxon>Tracheophyta</taxon>
        <taxon>Spermatophyta</taxon>
        <taxon>Magnoliopsida</taxon>
        <taxon>eudicotyledons</taxon>
        <taxon>Gunneridae</taxon>
        <taxon>Pentapetalae</taxon>
        <taxon>asterids</taxon>
        <taxon>campanulids</taxon>
        <taxon>Asterales</taxon>
        <taxon>Asteraceae</taxon>
        <taxon>Carduoideae</taxon>
        <taxon>Cardueae</taxon>
        <taxon>Arctiinae</taxon>
        <taxon>Arctium</taxon>
    </lineage>
</organism>
<reference evidence="2" key="1">
    <citation type="journal article" date="2022" name="Mol. Ecol. Resour.">
        <title>The genomes of chicory, endive, great burdock and yacon provide insights into Asteraceae palaeo-polyploidization history and plant inulin production.</title>
        <authorList>
            <person name="Fan W."/>
            <person name="Wang S."/>
            <person name="Wang H."/>
            <person name="Wang A."/>
            <person name="Jiang F."/>
            <person name="Liu H."/>
            <person name="Zhao H."/>
            <person name="Xu D."/>
            <person name="Zhang Y."/>
        </authorList>
    </citation>
    <scope>NUCLEOTIDE SEQUENCE [LARGE SCALE GENOMIC DNA]</scope>
    <source>
        <strain evidence="2">cv. Niubang</strain>
    </source>
</reference>
<reference evidence="1 2" key="2">
    <citation type="journal article" date="2022" name="Mol. Ecol. Resour.">
        <title>The genomes of chicory, endive, great burdock and yacon provide insights into Asteraceae paleo-polyploidization history and plant inulin production.</title>
        <authorList>
            <person name="Fan W."/>
            <person name="Wang S."/>
            <person name="Wang H."/>
            <person name="Wang A."/>
            <person name="Jiang F."/>
            <person name="Liu H."/>
            <person name="Zhao H."/>
            <person name="Xu D."/>
            <person name="Zhang Y."/>
        </authorList>
    </citation>
    <scope>NUCLEOTIDE SEQUENCE [LARGE SCALE GENOMIC DNA]</scope>
    <source>
        <strain evidence="2">cv. Niubang</strain>
    </source>
</reference>
<protein>
    <submittedName>
        <fullName evidence="1">Uncharacterized protein</fullName>
    </submittedName>
</protein>
<proteinExistence type="predicted"/>
<gene>
    <name evidence="1" type="ORF">L6452_16421</name>
</gene>
<keyword evidence="2" id="KW-1185">Reference proteome</keyword>
<dbReference type="Proteomes" id="UP001055879">
    <property type="component" value="Linkage Group LG05"/>
</dbReference>
<accession>A0ACB9C0G0</accession>
<evidence type="ECO:0000313" key="1">
    <source>
        <dbReference type="EMBL" id="KAI3727801.1"/>
    </source>
</evidence>
<name>A0ACB9C0G0_ARCLA</name>
<evidence type="ECO:0000313" key="2">
    <source>
        <dbReference type="Proteomes" id="UP001055879"/>
    </source>
</evidence>
<dbReference type="EMBL" id="CM042051">
    <property type="protein sequence ID" value="KAI3727801.1"/>
    <property type="molecule type" value="Genomic_DNA"/>
</dbReference>
<comment type="caution">
    <text evidence="1">The sequence shown here is derived from an EMBL/GenBank/DDBJ whole genome shotgun (WGS) entry which is preliminary data.</text>
</comment>
<sequence>MVWRKLGPTTTRRRSKVEILISLLLLLLFTLMFDVFSGGDGRRTGFVQGAVGKIDGGAGAIFWITGGGVGASGGYGSPSNVGIAIAVTVMAGIAVAATLVYSNRGHLQSPWSRRRRKNALQPKQWRSLFDEDGRLCDGGVKFLKKARSGGVHPSIRAEVWPFLLGVYDLKSSKEERDAVKTKNRKEYEKLRKQCQQTYIRTDKSMQIKDISRSNSNEDIKDGSQVLDSSSAIGNTASSRNSVSPEVERSADQNQAEDPVADGSEITCKSDTGAESESSDSDSSEEADDMHPSPTSEKVTDETDVNRHPKDDTNMGGKTPLPYRSESFSTWQRIIRLDAIRANDEWIIYTPSQAAVSLITAHRSAESVCLKEYNHLEACRIFHAARLVSILEAYALFDPEIGYCQGMSDLLSPIISVVEDDSEAFRCFVGFMKKARHNFRLDEVGIRRQLNIVSKIIKGKDSHLYRHLEELQAEDCFFVYRMVVVLFRRELNFEQTLCLWEVMWADQTAIRAGITKSAWGRMRLRAPPTDDLLLYAIAACVLQRRKQIIEKYSSMDEILRECNSMAGHLDVWRLLDDAHDLVVTLHDKI</sequence>